<protein>
    <submittedName>
        <fullName evidence="1">Magnesium-transporting ATPase (P-type)</fullName>
    </submittedName>
</protein>
<reference evidence="1 2" key="1">
    <citation type="submission" date="2020-08" db="EMBL/GenBank/DDBJ databases">
        <title>Genomic Encyclopedia of Type Strains, Phase III (KMG-III): the genomes of soil and plant-associated and newly described type strains.</title>
        <authorList>
            <person name="Whitman W."/>
        </authorList>
    </citation>
    <scope>NUCLEOTIDE SEQUENCE [LARGE SCALE GENOMIC DNA]</scope>
    <source>
        <strain evidence="1 2">SFB5A</strain>
    </source>
</reference>
<keyword evidence="2" id="KW-1185">Reference proteome</keyword>
<dbReference type="InterPro" id="IPR023299">
    <property type="entry name" value="ATPase_P-typ_cyto_dom_N"/>
</dbReference>
<evidence type="ECO:0000313" key="2">
    <source>
        <dbReference type="Proteomes" id="UP000582643"/>
    </source>
</evidence>
<proteinExistence type="predicted"/>
<sequence>MGIDAERGLSAARAAELLAVHRHHALSQETPDPAWRRLLGQHHGSVQLVLVATAVAPLITQAWTAAILPVGPALLNAVGGMHQERNAHMSVGGFGPVERNAIVKEPLSVETPRFTSVIISDKTDTLPMNRLTVVEVVNPIDRCTASGTDAAGSAAGGEATILPCPVAKDARSAADEVVGGMDGSPRLIGSPRTGARRSGWGTVPAALVLHVLWGLGRPLAGRIRAA</sequence>
<comment type="caution">
    <text evidence="1">The sequence shown here is derived from an EMBL/GenBank/DDBJ whole genome shotgun (WGS) entry which is preliminary data.</text>
</comment>
<name>A0A7W7XH22_9ACTN</name>
<organism evidence="1 2">
    <name type="scientific">Streptomyces nymphaeiformis</name>
    <dbReference type="NCBI Taxonomy" id="2663842"/>
    <lineage>
        <taxon>Bacteria</taxon>
        <taxon>Bacillati</taxon>
        <taxon>Actinomycetota</taxon>
        <taxon>Actinomycetes</taxon>
        <taxon>Kitasatosporales</taxon>
        <taxon>Streptomycetaceae</taxon>
        <taxon>Streptomyces</taxon>
    </lineage>
</organism>
<dbReference type="Gene3D" id="1.20.1110.10">
    <property type="entry name" value="Calcium-transporting ATPase, transmembrane domain"/>
    <property type="match status" value="1"/>
</dbReference>
<evidence type="ECO:0000313" key="1">
    <source>
        <dbReference type="EMBL" id="MBB4986763.1"/>
    </source>
</evidence>
<dbReference type="InterPro" id="IPR023298">
    <property type="entry name" value="ATPase_P-typ_TM_dom_sf"/>
</dbReference>
<dbReference type="GO" id="GO:0000166">
    <property type="term" value="F:nucleotide binding"/>
    <property type="evidence" value="ECO:0007669"/>
    <property type="project" value="InterPro"/>
</dbReference>
<dbReference type="EMBL" id="JACHJY010000014">
    <property type="protein sequence ID" value="MBB4986763.1"/>
    <property type="molecule type" value="Genomic_DNA"/>
</dbReference>
<dbReference type="AlphaFoldDB" id="A0A7W7XH22"/>
<dbReference type="Gene3D" id="3.40.50.1000">
    <property type="entry name" value="HAD superfamily/HAD-like"/>
    <property type="match status" value="1"/>
</dbReference>
<dbReference type="InterPro" id="IPR023214">
    <property type="entry name" value="HAD_sf"/>
</dbReference>
<dbReference type="Proteomes" id="UP000582643">
    <property type="component" value="Unassembled WGS sequence"/>
</dbReference>
<accession>A0A7W7XH22</accession>
<dbReference type="SUPFAM" id="SSF81665">
    <property type="entry name" value="Calcium ATPase, transmembrane domain M"/>
    <property type="match status" value="1"/>
</dbReference>
<dbReference type="Gene3D" id="3.40.1110.10">
    <property type="entry name" value="Calcium-transporting ATPase, cytoplasmic domain N"/>
    <property type="match status" value="1"/>
</dbReference>
<gene>
    <name evidence="1" type="ORF">GGE06_007734</name>
</gene>